<feature type="binding site" evidence="7">
    <location>
        <position position="23"/>
    </location>
    <ligand>
        <name>[4Fe-4S] cluster</name>
        <dbReference type="ChEBI" id="CHEBI:49883"/>
        <label>2</label>
    </ligand>
</feature>
<dbReference type="InterPro" id="IPR051555">
    <property type="entry name" value="FDH_Electron_Transfer_Unit"/>
</dbReference>
<feature type="binding site" evidence="7">
    <location>
        <position position="86"/>
    </location>
    <ligand>
        <name>[4Fe-4S] cluster</name>
        <dbReference type="ChEBI" id="CHEBI:49883"/>
        <label>4</label>
    </ligand>
</feature>
<keyword evidence="8" id="KW-0812">Transmembrane</keyword>
<gene>
    <name evidence="10" type="ORF">DesyoDRAFT_1472</name>
</gene>
<dbReference type="Gene3D" id="3.30.70.20">
    <property type="match status" value="2"/>
</dbReference>
<dbReference type="InterPro" id="IPR014603">
    <property type="entry name" value="Formate_DH_Fe-S_su"/>
</dbReference>
<dbReference type="InterPro" id="IPR015246">
    <property type="entry name" value="Formate_DH_TM"/>
</dbReference>
<reference evidence="10 11" key="1">
    <citation type="submission" date="2011-11" db="EMBL/GenBank/DDBJ databases">
        <title>The Noncontiguous Finished genome of Desulfosporosinus youngiae DSM 17734.</title>
        <authorList>
            <consortium name="US DOE Joint Genome Institute (JGI-PGF)"/>
            <person name="Lucas S."/>
            <person name="Han J."/>
            <person name="Lapidus A."/>
            <person name="Cheng J.-F."/>
            <person name="Goodwin L."/>
            <person name="Pitluck S."/>
            <person name="Peters L."/>
            <person name="Ovchinnikova G."/>
            <person name="Lu M."/>
            <person name="Land M.L."/>
            <person name="Hauser L."/>
            <person name="Pester M."/>
            <person name="Spring S."/>
            <person name="Ollivier B."/>
            <person name="Rattei T."/>
            <person name="Klenk H.-P."/>
            <person name="Wagner M."/>
            <person name="Loy A."/>
            <person name="Woyke T.J."/>
        </authorList>
    </citation>
    <scope>NUCLEOTIDE SEQUENCE [LARGE SCALE GENOMIC DNA]</scope>
    <source>
        <strain evidence="10 11">DSM 17734</strain>
    </source>
</reference>
<dbReference type="GO" id="GO:0051539">
    <property type="term" value="F:4 iron, 4 sulfur cluster binding"/>
    <property type="evidence" value="ECO:0007669"/>
    <property type="project" value="UniProtKB-KW"/>
</dbReference>
<feature type="binding site" evidence="7">
    <location>
        <position position="74"/>
    </location>
    <ligand>
        <name>[4Fe-4S] cluster</name>
        <dbReference type="ChEBI" id="CHEBI:49883"/>
        <label>3</label>
    </ligand>
</feature>
<proteinExistence type="predicted"/>
<feature type="transmembrane region" description="Helical" evidence="8">
    <location>
        <begin position="229"/>
        <end position="250"/>
    </location>
</feature>
<feature type="domain" description="4Fe-4S ferredoxin-type" evidence="9">
    <location>
        <begin position="97"/>
        <end position="126"/>
    </location>
</feature>
<feature type="binding site" evidence="7">
    <location>
        <position position="148"/>
    </location>
    <ligand>
        <name>[4Fe-4S] cluster</name>
        <dbReference type="ChEBI" id="CHEBI:49883"/>
        <label>2</label>
    </ligand>
</feature>
<dbReference type="Pfam" id="PF09163">
    <property type="entry name" value="Form-deh_trans"/>
    <property type="match status" value="1"/>
</dbReference>
<dbReference type="PROSITE" id="PS00198">
    <property type="entry name" value="4FE4S_FER_1"/>
    <property type="match status" value="1"/>
</dbReference>
<feature type="binding site" evidence="7">
    <location>
        <position position="77"/>
    </location>
    <ligand>
        <name>[4Fe-4S] cluster</name>
        <dbReference type="ChEBI" id="CHEBI:49883"/>
        <label>3</label>
    </ligand>
</feature>
<dbReference type="PIRSF" id="PIRSF036298">
    <property type="entry name" value="FDH_4Fe4S"/>
    <property type="match status" value="1"/>
</dbReference>
<dbReference type="PANTHER" id="PTHR43545">
    <property type="entry name" value="FORMATE DEHYDROGENASE, NITRATE-INDUCIBLE, IRON-SULFUR SUBUNIT"/>
    <property type="match status" value="1"/>
</dbReference>
<organism evidence="10 11">
    <name type="scientific">Desulfosporosinus youngiae DSM 17734</name>
    <dbReference type="NCBI Taxonomy" id="768710"/>
    <lineage>
        <taxon>Bacteria</taxon>
        <taxon>Bacillati</taxon>
        <taxon>Bacillota</taxon>
        <taxon>Clostridia</taxon>
        <taxon>Eubacteriales</taxon>
        <taxon>Desulfitobacteriaceae</taxon>
        <taxon>Desulfosporosinus</taxon>
    </lineage>
</organism>
<keyword evidence="8" id="KW-1133">Transmembrane helix</keyword>
<keyword evidence="4" id="KW-0677">Repeat</keyword>
<keyword evidence="8" id="KW-0472">Membrane</keyword>
<evidence type="ECO:0000256" key="6">
    <source>
        <dbReference type="ARBA" id="ARBA00023014"/>
    </source>
</evidence>
<feature type="binding site" evidence="7">
    <location>
        <position position="112"/>
    </location>
    <ligand>
        <name>[4Fe-4S] cluster</name>
        <dbReference type="ChEBI" id="CHEBI:49883"/>
        <label>4</label>
    </ligand>
</feature>
<feature type="binding site" evidence="7">
    <location>
        <position position="109"/>
    </location>
    <ligand>
        <name>[4Fe-4S] cluster</name>
        <dbReference type="ChEBI" id="CHEBI:49883"/>
        <label>4</label>
    </ligand>
</feature>
<evidence type="ECO:0000256" key="8">
    <source>
        <dbReference type="SAM" id="Phobius"/>
    </source>
</evidence>
<feature type="binding site" evidence="7">
    <location>
        <position position="136"/>
    </location>
    <ligand>
        <name>[4Fe-4S] cluster</name>
        <dbReference type="ChEBI" id="CHEBI:49883"/>
        <label>2</label>
    </ligand>
</feature>
<dbReference type="EMBL" id="CM001441">
    <property type="protein sequence ID" value="EHQ88625.1"/>
    <property type="molecule type" value="Genomic_DNA"/>
</dbReference>
<dbReference type="Pfam" id="PF12797">
    <property type="entry name" value="Fer4_2"/>
    <property type="match status" value="1"/>
</dbReference>
<evidence type="ECO:0000256" key="1">
    <source>
        <dbReference type="ARBA" id="ARBA00004196"/>
    </source>
</evidence>
<feature type="binding site" evidence="7">
    <location>
        <position position="152"/>
    </location>
    <ligand>
        <name>[4Fe-4S] cluster</name>
        <dbReference type="ChEBI" id="CHEBI:49883"/>
        <label>1</label>
    </ligand>
</feature>
<keyword evidence="6 7" id="KW-0411">Iron-sulfur</keyword>
<feature type="binding site" evidence="7">
    <location>
        <position position="133"/>
    </location>
    <ligand>
        <name>[4Fe-4S] cluster</name>
        <dbReference type="ChEBI" id="CHEBI:49883"/>
        <label>2</label>
    </ligand>
</feature>
<evidence type="ECO:0000256" key="2">
    <source>
        <dbReference type="ARBA" id="ARBA00022485"/>
    </source>
</evidence>
<dbReference type="OrthoDB" id="9810688at2"/>
<dbReference type="Pfam" id="PF13247">
    <property type="entry name" value="Fer4_11"/>
    <property type="match status" value="1"/>
</dbReference>
<evidence type="ECO:0000256" key="7">
    <source>
        <dbReference type="PIRSR" id="PIRSR036298-50"/>
    </source>
</evidence>
<feature type="binding site" evidence="7">
    <location>
        <position position="82"/>
    </location>
    <ligand>
        <name>[4Fe-4S] cluster</name>
        <dbReference type="ChEBI" id="CHEBI:49883"/>
        <label>3</label>
    </ligand>
</feature>
<dbReference type="InterPro" id="IPR017896">
    <property type="entry name" value="4Fe4S_Fe-S-bd"/>
</dbReference>
<sequence length="260" mass="28553">MTRKMVFVDTSKCTGCKACSVACKEWNELPAEKTQLVTSYQTQKDFTPTTWTYMTFIEKYENQTMNWFMRKAQCFHCADPACMKACSSSAITQTESGYVLINQDKCIGCGYCVENCPFGVPKVDPVKKKSYKCTGCIERVENNLLPACVQTCQPGALSFGERDAMLLQAKMRLAEVKTTHPKAQLYGEKEMGGMTFLYLLLDSPEVYSLPANPTVPLSLTLWKDVIRPVGSVAVGGAAAAVVFGVFANLLKGNYKGGGKA</sequence>
<dbReference type="GO" id="GO:0046872">
    <property type="term" value="F:metal ion binding"/>
    <property type="evidence" value="ECO:0007669"/>
    <property type="project" value="UniProtKB-KW"/>
</dbReference>
<dbReference type="SUPFAM" id="SSF54862">
    <property type="entry name" value="4Fe-4S ferredoxins"/>
    <property type="match status" value="1"/>
</dbReference>
<dbReference type="PANTHER" id="PTHR43545:SF6">
    <property type="entry name" value="FORMATE DEHYDROGENASE, NITRATE-INDUCIBLE, IRON-SULFUR SUBUNIT"/>
    <property type="match status" value="1"/>
</dbReference>
<comment type="cofactor">
    <cofactor evidence="7">
        <name>[4Fe-4S] cluster</name>
        <dbReference type="ChEBI" id="CHEBI:49883"/>
    </cofactor>
    <text evidence="7">Binds 4 [4Fe-4S] clusters per subunit.</text>
</comment>
<feature type="binding site" evidence="7">
    <location>
        <position position="13"/>
    </location>
    <ligand>
        <name>[4Fe-4S] cluster</name>
        <dbReference type="ChEBI" id="CHEBI:49883"/>
        <label>1</label>
    </ligand>
</feature>
<accession>H5XTM6</accession>
<dbReference type="HOGENOM" id="CLU_043374_0_3_9"/>
<dbReference type="AlphaFoldDB" id="H5XTM6"/>
<keyword evidence="2 7" id="KW-0004">4Fe-4S</keyword>
<evidence type="ECO:0000256" key="3">
    <source>
        <dbReference type="ARBA" id="ARBA00022723"/>
    </source>
</evidence>
<feature type="binding site" evidence="7">
    <location>
        <position position="116"/>
    </location>
    <ligand>
        <name>[4Fe-4S] cluster</name>
        <dbReference type="ChEBI" id="CHEBI:49883"/>
        <label>3</label>
    </ligand>
</feature>
<feature type="binding site" evidence="7">
    <location>
        <position position="106"/>
    </location>
    <ligand>
        <name>[4Fe-4S] cluster</name>
        <dbReference type="ChEBI" id="CHEBI:49883"/>
        <label>4</label>
    </ligand>
</feature>
<evidence type="ECO:0000256" key="5">
    <source>
        <dbReference type="ARBA" id="ARBA00023004"/>
    </source>
</evidence>
<evidence type="ECO:0000259" key="9">
    <source>
        <dbReference type="PROSITE" id="PS51379"/>
    </source>
</evidence>
<evidence type="ECO:0000256" key="4">
    <source>
        <dbReference type="ARBA" id="ARBA00022737"/>
    </source>
</evidence>
<dbReference type="PROSITE" id="PS51379">
    <property type="entry name" value="4FE4S_FER_2"/>
    <property type="match status" value="2"/>
</dbReference>
<dbReference type="STRING" id="768710.DesyoDRAFT_1472"/>
<dbReference type="RefSeq" id="WP_007781262.1">
    <property type="nucleotide sequence ID" value="NZ_CM001441.1"/>
</dbReference>
<dbReference type="InterPro" id="IPR017900">
    <property type="entry name" value="4Fe4S_Fe_S_CS"/>
</dbReference>
<feature type="domain" description="4Fe-4S ferredoxin-type" evidence="9">
    <location>
        <begin position="4"/>
        <end position="34"/>
    </location>
</feature>
<dbReference type="GO" id="GO:0030313">
    <property type="term" value="C:cell envelope"/>
    <property type="evidence" value="ECO:0007669"/>
    <property type="project" value="UniProtKB-SubCell"/>
</dbReference>
<evidence type="ECO:0000313" key="10">
    <source>
        <dbReference type="EMBL" id="EHQ88625.1"/>
    </source>
</evidence>
<keyword evidence="3 7" id="KW-0479">Metal-binding</keyword>
<feature type="binding site" evidence="7">
    <location>
        <position position="19"/>
    </location>
    <ligand>
        <name>[4Fe-4S] cluster</name>
        <dbReference type="ChEBI" id="CHEBI:49883"/>
        <label>1</label>
    </ligand>
</feature>
<dbReference type="GO" id="GO:0045333">
    <property type="term" value="P:cellular respiration"/>
    <property type="evidence" value="ECO:0007669"/>
    <property type="project" value="InterPro"/>
</dbReference>
<feature type="binding site" evidence="7">
    <location>
        <position position="16"/>
    </location>
    <ligand>
        <name>[4Fe-4S] cluster</name>
        <dbReference type="ChEBI" id="CHEBI:49883"/>
        <label>1</label>
    </ligand>
</feature>
<comment type="subcellular location">
    <subcellularLocation>
        <location evidence="1">Cell envelope</location>
    </subcellularLocation>
</comment>
<dbReference type="GO" id="GO:0015944">
    <property type="term" value="P:formate oxidation"/>
    <property type="evidence" value="ECO:0007669"/>
    <property type="project" value="InterPro"/>
</dbReference>
<name>H5XTM6_9FIRM</name>
<keyword evidence="11" id="KW-1185">Reference proteome</keyword>
<protein>
    <submittedName>
        <fullName evidence="10">Fe-S-cluster-containing hydrogenase subunit</fullName>
    </submittedName>
</protein>
<keyword evidence="5 7" id="KW-0408">Iron</keyword>
<dbReference type="Proteomes" id="UP000005104">
    <property type="component" value="Chromosome"/>
</dbReference>
<dbReference type="eggNOG" id="COG0437">
    <property type="taxonomic scope" value="Bacteria"/>
</dbReference>
<evidence type="ECO:0000313" key="11">
    <source>
        <dbReference type="Proteomes" id="UP000005104"/>
    </source>
</evidence>